<reference evidence="3" key="1">
    <citation type="submission" date="2017-02" db="UniProtKB">
        <authorList>
            <consortium name="WormBaseParasite"/>
        </authorList>
    </citation>
    <scope>IDENTIFICATION</scope>
</reference>
<name>A0A0N5CX25_THECL</name>
<gene>
    <name evidence="1" type="ORF">TCLT_LOCUS4916</name>
</gene>
<evidence type="ECO:0000313" key="3">
    <source>
        <dbReference type="WBParaSite" id="TCLT_0000492701-mRNA-1"/>
    </source>
</evidence>
<dbReference type="OMA" id="YPTYTEN"/>
<reference evidence="1 2" key="2">
    <citation type="submission" date="2018-11" db="EMBL/GenBank/DDBJ databases">
        <authorList>
            <consortium name="Pathogen Informatics"/>
        </authorList>
    </citation>
    <scope>NUCLEOTIDE SEQUENCE [LARGE SCALE GENOMIC DNA]</scope>
</reference>
<dbReference type="AlphaFoldDB" id="A0A0N5CX25"/>
<dbReference type="Proteomes" id="UP000276776">
    <property type="component" value="Unassembled WGS sequence"/>
</dbReference>
<accession>A0A0N5CX25</accession>
<proteinExistence type="predicted"/>
<keyword evidence="2" id="KW-1185">Reference proteome</keyword>
<dbReference type="EMBL" id="UYYF01004310">
    <property type="protein sequence ID" value="VDN02098.1"/>
    <property type="molecule type" value="Genomic_DNA"/>
</dbReference>
<sequence>MSQYTPRPPEPPWHPGYCVARTDEKSIICYHDEQVAEPIGKHLRRIRLDDGFASFCKHWQGDVMSNSTRRSEFKTNPREVSSRIGIRSYPTYSQSSLGKLTMECFRTDSLPTLNGKQPFSTFRPFKRRNLG</sequence>
<organism evidence="3">
    <name type="scientific">Thelazia callipaeda</name>
    <name type="common">Oriental eyeworm</name>
    <name type="synonym">Parasitic nematode</name>
    <dbReference type="NCBI Taxonomy" id="103827"/>
    <lineage>
        <taxon>Eukaryota</taxon>
        <taxon>Metazoa</taxon>
        <taxon>Ecdysozoa</taxon>
        <taxon>Nematoda</taxon>
        <taxon>Chromadorea</taxon>
        <taxon>Rhabditida</taxon>
        <taxon>Spirurina</taxon>
        <taxon>Spiruromorpha</taxon>
        <taxon>Thelazioidea</taxon>
        <taxon>Thelaziidae</taxon>
        <taxon>Thelazia</taxon>
    </lineage>
</organism>
<evidence type="ECO:0000313" key="1">
    <source>
        <dbReference type="EMBL" id="VDN02098.1"/>
    </source>
</evidence>
<protein>
    <submittedName>
        <fullName evidence="3">Integrase catalytic domain-containing protein</fullName>
    </submittedName>
</protein>
<evidence type="ECO:0000313" key="2">
    <source>
        <dbReference type="Proteomes" id="UP000276776"/>
    </source>
</evidence>
<dbReference type="OrthoDB" id="5861725at2759"/>
<dbReference type="WBParaSite" id="TCLT_0000492701-mRNA-1">
    <property type="protein sequence ID" value="TCLT_0000492701-mRNA-1"/>
    <property type="gene ID" value="TCLT_0000492701"/>
</dbReference>